<dbReference type="EMBL" id="CP029543">
    <property type="protein sequence ID" value="AWV47236.1"/>
    <property type="molecule type" value="Genomic_DNA"/>
</dbReference>
<dbReference type="RefSeq" id="WP_049769629.1">
    <property type="nucleotide sequence ID" value="NZ_CP029543.1"/>
</dbReference>
<sequence>MTELKMAVTGTPVSGDVSLWDCAVTDMLVARMPADHVLERRCDGMTVITPVTALMWRLP</sequence>
<evidence type="ECO:0000313" key="1">
    <source>
        <dbReference type="EMBL" id="AWV47236.1"/>
    </source>
</evidence>
<evidence type="ECO:0000313" key="2">
    <source>
        <dbReference type="Proteomes" id="UP000249682"/>
    </source>
</evidence>
<dbReference type="Proteomes" id="UP000249682">
    <property type="component" value="Chromosome"/>
</dbReference>
<gene>
    <name evidence="1" type="ORF">DIJ64_01450</name>
</gene>
<accession>A0AAD0KTP6</accession>
<organism evidence="1 2">
    <name type="scientific">Mycobacterium leprae</name>
    <dbReference type="NCBI Taxonomy" id="1769"/>
    <lineage>
        <taxon>Bacteria</taxon>
        <taxon>Bacillati</taxon>
        <taxon>Actinomycetota</taxon>
        <taxon>Actinomycetes</taxon>
        <taxon>Mycobacteriales</taxon>
        <taxon>Mycobacteriaceae</taxon>
        <taxon>Mycobacterium</taxon>
    </lineage>
</organism>
<protein>
    <submittedName>
        <fullName evidence="1">Uncharacterized protein</fullName>
    </submittedName>
</protein>
<reference evidence="1 2" key="1">
    <citation type="submission" date="2018-05" db="EMBL/GenBank/DDBJ databases">
        <title>Evolution of small genomes with special reference to Mycobacterium leprae.</title>
        <authorList>
            <person name="Mohanty P.S."/>
            <person name="Bansal A.K."/>
            <person name="Gupta U.D."/>
            <person name="Naaz F."/>
            <person name="Dwivedi V.D."/>
            <person name="Singh H."/>
            <person name="Gupta G."/>
            <person name="Sharma S."/>
            <person name="Arora M."/>
        </authorList>
    </citation>
    <scope>NUCLEOTIDE SEQUENCE [LARGE SCALE GENOMIC DNA]</scope>
    <source>
        <strain evidence="1 2">MRHRU-235-G</strain>
    </source>
</reference>
<dbReference type="AlphaFoldDB" id="A0AAD0KTP6"/>
<name>A0AAD0KTP6_MYCLR</name>
<proteinExistence type="predicted"/>